<gene>
    <name evidence="1" type="ORF">FNW21_02495</name>
</gene>
<comment type="caution">
    <text evidence="1">The sequence shown here is derived from an EMBL/GenBank/DDBJ whole genome shotgun (WGS) entry which is preliminary data.</text>
</comment>
<dbReference type="RefSeq" id="WP_144255167.1">
    <property type="nucleotide sequence ID" value="NZ_VJZT01000002.1"/>
</dbReference>
<protein>
    <submittedName>
        <fullName evidence="1">Uncharacterized protein</fullName>
    </submittedName>
</protein>
<dbReference type="EMBL" id="VJZT01000002">
    <property type="protein sequence ID" value="TRX42157.1"/>
    <property type="molecule type" value="Genomic_DNA"/>
</dbReference>
<reference evidence="1 2" key="1">
    <citation type="submission" date="2019-07" db="EMBL/GenBank/DDBJ databases">
        <title>Novel species of Flavobacterium.</title>
        <authorList>
            <person name="Liu Q."/>
            <person name="Xin Y.-H."/>
        </authorList>
    </citation>
    <scope>NUCLEOTIDE SEQUENCE [LARGE SCALE GENOMIC DNA]</scope>
    <source>
        <strain evidence="1 2">LB1R34</strain>
    </source>
</reference>
<evidence type="ECO:0000313" key="1">
    <source>
        <dbReference type="EMBL" id="TRX42157.1"/>
    </source>
</evidence>
<proteinExistence type="predicted"/>
<dbReference type="AlphaFoldDB" id="A0A553EAQ6"/>
<organism evidence="1 2">
    <name type="scientific">Flavobacterium restrictum</name>
    <dbReference type="NCBI Taxonomy" id="2594428"/>
    <lineage>
        <taxon>Bacteria</taxon>
        <taxon>Pseudomonadati</taxon>
        <taxon>Bacteroidota</taxon>
        <taxon>Flavobacteriia</taxon>
        <taxon>Flavobacteriales</taxon>
        <taxon>Flavobacteriaceae</taxon>
        <taxon>Flavobacterium</taxon>
    </lineage>
</organism>
<accession>A0A553EAQ6</accession>
<dbReference type="Proteomes" id="UP000316371">
    <property type="component" value="Unassembled WGS sequence"/>
</dbReference>
<name>A0A553EAQ6_9FLAO</name>
<evidence type="ECO:0000313" key="2">
    <source>
        <dbReference type="Proteomes" id="UP000316371"/>
    </source>
</evidence>
<keyword evidence="2" id="KW-1185">Reference proteome</keyword>
<sequence length="161" mass="19024">MKYLCCFLIFIFINCKSLEKSKPLLKIENPFNITCNIIKNKIVNLEIINNTLDDFKINKLNNYCYLNIKILNNKGIYIEQSIKIKVFCDGEFVDLKHNEKLSFKYDYNLEELFKDLLKEKEYTIQLIYNGKLLKNTSPVILKDNLILQVNYHMTTDGADLH</sequence>